<feature type="compositionally biased region" description="Polar residues" evidence="1">
    <location>
        <begin position="49"/>
        <end position="61"/>
    </location>
</feature>
<feature type="compositionally biased region" description="Low complexity" evidence="1">
    <location>
        <begin position="28"/>
        <end position="42"/>
    </location>
</feature>
<feature type="compositionally biased region" description="Basic and acidic residues" evidence="1">
    <location>
        <begin position="115"/>
        <end position="125"/>
    </location>
</feature>
<reference evidence="2 3" key="1">
    <citation type="journal article" date="2018" name="Nat. Ecol. Evol.">
        <title>Pezizomycetes genomes reveal the molecular basis of ectomycorrhizal truffle lifestyle.</title>
        <authorList>
            <person name="Murat C."/>
            <person name="Payen T."/>
            <person name="Noel B."/>
            <person name="Kuo A."/>
            <person name="Morin E."/>
            <person name="Chen J."/>
            <person name="Kohler A."/>
            <person name="Krizsan K."/>
            <person name="Balestrini R."/>
            <person name="Da Silva C."/>
            <person name="Montanini B."/>
            <person name="Hainaut M."/>
            <person name="Levati E."/>
            <person name="Barry K.W."/>
            <person name="Belfiori B."/>
            <person name="Cichocki N."/>
            <person name="Clum A."/>
            <person name="Dockter R.B."/>
            <person name="Fauchery L."/>
            <person name="Guy J."/>
            <person name="Iotti M."/>
            <person name="Le Tacon F."/>
            <person name="Lindquist E.A."/>
            <person name="Lipzen A."/>
            <person name="Malagnac F."/>
            <person name="Mello A."/>
            <person name="Molinier V."/>
            <person name="Miyauchi S."/>
            <person name="Poulain J."/>
            <person name="Riccioni C."/>
            <person name="Rubini A."/>
            <person name="Sitrit Y."/>
            <person name="Splivallo R."/>
            <person name="Traeger S."/>
            <person name="Wang M."/>
            <person name="Zifcakova L."/>
            <person name="Wipf D."/>
            <person name="Zambonelli A."/>
            <person name="Paolocci F."/>
            <person name="Nowrousian M."/>
            <person name="Ottonello S."/>
            <person name="Baldrian P."/>
            <person name="Spatafora J.W."/>
            <person name="Henrissat B."/>
            <person name="Nagy L.G."/>
            <person name="Aury J.M."/>
            <person name="Wincker P."/>
            <person name="Grigoriev I.V."/>
            <person name="Bonfante P."/>
            <person name="Martin F.M."/>
        </authorList>
    </citation>
    <scope>NUCLEOTIDE SEQUENCE [LARGE SCALE GENOMIC DNA]</scope>
    <source>
        <strain evidence="2 3">RN42</strain>
    </source>
</reference>
<feature type="compositionally biased region" description="Polar residues" evidence="1">
    <location>
        <begin position="126"/>
        <end position="138"/>
    </location>
</feature>
<protein>
    <submittedName>
        <fullName evidence="2">Uncharacterized protein</fullName>
    </submittedName>
</protein>
<evidence type="ECO:0000313" key="2">
    <source>
        <dbReference type="EMBL" id="RPA83702.1"/>
    </source>
</evidence>
<dbReference type="Proteomes" id="UP000275078">
    <property type="component" value="Unassembled WGS sequence"/>
</dbReference>
<accession>A0A3N4IC80</accession>
<dbReference type="EMBL" id="ML119663">
    <property type="protein sequence ID" value="RPA83702.1"/>
    <property type="molecule type" value="Genomic_DNA"/>
</dbReference>
<dbReference type="AlphaFoldDB" id="A0A3N4IC80"/>
<name>A0A3N4IC80_ASCIM</name>
<proteinExistence type="predicted"/>
<gene>
    <name evidence="2" type="ORF">BJ508DRAFT_324413</name>
</gene>
<sequence length="138" mass="15169">MAELDWEEDKLRLLRTSSILSDNPGINPSFSSGPSPRSGPMGVEEPGKTCSQLQPVASNRSPLIHAGRRRKNSIFYLASEPVSEDESPKAFPKALKEPRVDMVTEESLEASPHVHTSDHPSREPTDTTNSVSFTSRLL</sequence>
<keyword evidence="3" id="KW-1185">Reference proteome</keyword>
<evidence type="ECO:0000256" key="1">
    <source>
        <dbReference type="SAM" id="MobiDB-lite"/>
    </source>
</evidence>
<feature type="region of interest" description="Disordered" evidence="1">
    <location>
        <begin position="80"/>
        <end position="138"/>
    </location>
</feature>
<organism evidence="2 3">
    <name type="scientific">Ascobolus immersus RN42</name>
    <dbReference type="NCBI Taxonomy" id="1160509"/>
    <lineage>
        <taxon>Eukaryota</taxon>
        <taxon>Fungi</taxon>
        <taxon>Dikarya</taxon>
        <taxon>Ascomycota</taxon>
        <taxon>Pezizomycotina</taxon>
        <taxon>Pezizomycetes</taxon>
        <taxon>Pezizales</taxon>
        <taxon>Ascobolaceae</taxon>
        <taxon>Ascobolus</taxon>
    </lineage>
</organism>
<feature type="region of interest" description="Disordered" evidence="1">
    <location>
        <begin position="19"/>
        <end position="64"/>
    </location>
</feature>
<evidence type="ECO:0000313" key="3">
    <source>
        <dbReference type="Proteomes" id="UP000275078"/>
    </source>
</evidence>